<dbReference type="GO" id="GO:0032044">
    <property type="term" value="C:DSIF complex"/>
    <property type="evidence" value="ECO:0007669"/>
    <property type="project" value="TreeGrafter"/>
</dbReference>
<evidence type="ECO:0000256" key="1">
    <source>
        <dbReference type="ARBA" id="ARBA00004123"/>
    </source>
</evidence>
<sequence length="486" mass="56055">MSSDENESVHSDADLNEEPVNSDDNLSGGEEDTTQDTIDDQEEDNNFEKERSLKRKAIASDEEDEEEQDEGGVEEDEDLSFRTRRPRKKRQRRPRKRPTACDFIQDDVEVDDDDEDEDDYDGGDGDELFGVDPSERAEAERFLREQEKLKEKRRNKYADMTEEEMERYFQERHAAQVATHQGELDEDAYDDITQNGLLPSTKDPNLWIVRCRLGEEKNTCLQLMRKFLAFQNTEEPLQIKSVVVKEGLKGMIYIEAFKKAHVAKAIEGISALNQFQITMVPIKEMADTLRVVKDTPTLKPGSYVRLTRGIYKDDLAQVDLVDVAQNRVHLKLVPRIDYTRLRGALKNQEENRPLRNKRRPLPAPFDLDRIKAIGGEVTNDGDFYIFESSHYRRGFLYKAFPMNSIIVDGVRPSLTELEHFQDSAEDLKKELESTHLREKKHNFSPGDNVEVTDGELANLRGKIQSIDGDKVVILPEHEDLNVKKFF</sequence>
<feature type="compositionally biased region" description="Acidic residues" evidence="7">
    <location>
        <begin position="60"/>
        <end position="78"/>
    </location>
</feature>
<dbReference type="SMART" id="SM00738">
    <property type="entry name" value="NGN"/>
    <property type="match status" value="1"/>
</dbReference>
<evidence type="ECO:0000313" key="10">
    <source>
        <dbReference type="Proteomes" id="UP000887563"/>
    </source>
</evidence>
<proteinExistence type="inferred from homology"/>
<dbReference type="InterPro" id="IPR041975">
    <property type="entry name" value="KOW_Spt5_2"/>
</dbReference>
<organism evidence="10 11">
    <name type="scientific">Meloidogyne incognita</name>
    <name type="common">Southern root-knot nematode worm</name>
    <name type="synonym">Oxyuris incognita</name>
    <dbReference type="NCBI Taxonomy" id="6306"/>
    <lineage>
        <taxon>Eukaryota</taxon>
        <taxon>Metazoa</taxon>
        <taxon>Ecdysozoa</taxon>
        <taxon>Nematoda</taxon>
        <taxon>Chromadorea</taxon>
        <taxon>Rhabditida</taxon>
        <taxon>Tylenchina</taxon>
        <taxon>Tylenchomorpha</taxon>
        <taxon>Tylenchoidea</taxon>
        <taxon>Meloidogynidae</taxon>
        <taxon>Meloidogyninae</taxon>
        <taxon>Meloidogyne</taxon>
        <taxon>Meloidogyne incognita group</taxon>
    </lineage>
</organism>
<dbReference type="InterPro" id="IPR006645">
    <property type="entry name" value="NGN-like_dom"/>
</dbReference>
<dbReference type="Gene3D" id="2.30.30.30">
    <property type="match status" value="1"/>
</dbReference>
<dbReference type="CDD" id="cd06082">
    <property type="entry name" value="KOW_Spt5_2"/>
    <property type="match status" value="1"/>
</dbReference>
<dbReference type="SUPFAM" id="SSF50104">
    <property type="entry name" value="Translation proteins SH3-like domain"/>
    <property type="match status" value="1"/>
</dbReference>
<feature type="domain" description="KOW" evidence="9">
    <location>
        <begin position="442"/>
        <end position="469"/>
    </location>
</feature>
<dbReference type="Pfam" id="PF03439">
    <property type="entry name" value="Spt5-NGN"/>
    <property type="match status" value="1"/>
</dbReference>
<dbReference type="PANTHER" id="PTHR11125:SF7">
    <property type="entry name" value="TRANSCRIPTION ELONGATION FACTOR SPT5"/>
    <property type="match status" value="1"/>
</dbReference>
<dbReference type="InterPro" id="IPR022581">
    <property type="entry name" value="Spt5_N"/>
</dbReference>
<dbReference type="InterPro" id="IPR014722">
    <property type="entry name" value="Rib_uL2_dom2"/>
</dbReference>
<feature type="compositionally biased region" description="Basic residues" evidence="7">
    <location>
        <begin position="82"/>
        <end position="98"/>
    </location>
</feature>
<feature type="compositionally biased region" description="Acidic residues" evidence="7">
    <location>
        <begin position="29"/>
        <end position="45"/>
    </location>
</feature>
<evidence type="ECO:0000259" key="9">
    <source>
        <dbReference type="SMART" id="SM00739"/>
    </source>
</evidence>
<dbReference type="Proteomes" id="UP000887563">
    <property type="component" value="Unplaced"/>
</dbReference>
<dbReference type="InterPro" id="IPR005824">
    <property type="entry name" value="KOW"/>
</dbReference>
<feature type="domain" description="KOW" evidence="9">
    <location>
        <begin position="297"/>
        <end position="324"/>
    </location>
</feature>
<dbReference type="WBParaSite" id="Minc3s01168g21357">
    <property type="protein sequence ID" value="Minc3s01168g21357"/>
    <property type="gene ID" value="Minc3s01168g21357"/>
</dbReference>
<comment type="similarity">
    <text evidence="2">Belongs to the SPT5 family.</text>
</comment>
<name>A0A914M9M8_MELIC</name>
<dbReference type="InterPro" id="IPR036735">
    <property type="entry name" value="NGN_dom_sf"/>
</dbReference>
<comment type="subcellular location">
    <subcellularLocation>
        <location evidence="1">Nucleus</location>
    </subcellularLocation>
</comment>
<dbReference type="InterPro" id="IPR005100">
    <property type="entry name" value="NGN-domain"/>
</dbReference>
<dbReference type="Pfam" id="PF23284">
    <property type="entry name" value="KOW2_Spt5"/>
    <property type="match status" value="1"/>
</dbReference>
<dbReference type="InterPro" id="IPR041973">
    <property type="entry name" value="KOW_Spt5_1"/>
</dbReference>
<dbReference type="SMART" id="SM00739">
    <property type="entry name" value="KOW"/>
    <property type="match status" value="2"/>
</dbReference>
<accession>A0A914M9M8</accession>
<dbReference type="PANTHER" id="PTHR11125">
    <property type="entry name" value="SUPPRESSOR OF TY 5"/>
    <property type="match status" value="1"/>
</dbReference>
<dbReference type="GO" id="GO:0006368">
    <property type="term" value="P:transcription elongation by RNA polymerase II"/>
    <property type="evidence" value="ECO:0007669"/>
    <property type="project" value="TreeGrafter"/>
</dbReference>
<evidence type="ECO:0000313" key="11">
    <source>
        <dbReference type="WBParaSite" id="Minc3s01168g21357"/>
    </source>
</evidence>
<dbReference type="GO" id="GO:0006357">
    <property type="term" value="P:regulation of transcription by RNA polymerase II"/>
    <property type="evidence" value="ECO:0007669"/>
    <property type="project" value="InterPro"/>
</dbReference>
<feature type="domain" description="NusG-like N-terminal" evidence="8">
    <location>
        <begin position="203"/>
        <end position="292"/>
    </location>
</feature>
<evidence type="ECO:0000256" key="2">
    <source>
        <dbReference type="ARBA" id="ARBA00006956"/>
    </source>
</evidence>
<dbReference type="InterPro" id="IPR039659">
    <property type="entry name" value="SPT5"/>
</dbReference>
<dbReference type="AlphaFoldDB" id="A0A914M9M8"/>
<dbReference type="FunFam" id="3.30.70.940:FF:000005">
    <property type="entry name" value="Transcription elongation factor SPT5"/>
    <property type="match status" value="1"/>
</dbReference>
<dbReference type="CDD" id="cd09888">
    <property type="entry name" value="NGN_Euk"/>
    <property type="match status" value="1"/>
</dbReference>
<protein>
    <recommendedName>
        <fullName evidence="3">Transcription elongation factor SPT5</fullName>
    </recommendedName>
    <alternativeName>
        <fullName evidence="4">Transcription elongation factor spt5</fullName>
    </alternativeName>
</protein>
<feature type="region of interest" description="Disordered" evidence="7">
    <location>
        <begin position="1"/>
        <end position="131"/>
    </location>
</feature>
<dbReference type="Gene3D" id="3.30.70.940">
    <property type="entry name" value="NusG, N-terminal domain"/>
    <property type="match status" value="1"/>
</dbReference>
<dbReference type="InterPro" id="IPR039385">
    <property type="entry name" value="NGN_Euk"/>
</dbReference>
<keyword evidence="6" id="KW-0539">Nucleus</keyword>
<reference evidence="11" key="1">
    <citation type="submission" date="2022-11" db="UniProtKB">
        <authorList>
            <consortium name="WormBaseParasite"/>
        </authorList>
    </citation>
    <scope>IDENTIFICATION</scope>
</reference>
<dbReference type="GO" id="GO:0032784">
    <property type="term" value="P:regulation of DNA-templated transcription elongation"/>
    <property type="evidence" value="ECO:0007669"/>
    <property type="project" value="InterPro"/>
</dbReference>
<evidence type="ECO:0000259" key="8">
    <source>
        <dbReference type="SMART" id="SM00738"/>
    </source>
</evidence>
<evidence type="ECO:0000256" key="7">
    <source>
        <dbReference type="SAM" id="MobiDB-lite"/>
    </source>
</evidence>
<dbReference type="InterPro" id="IPR008991">
    <property type="entry name" value="Translation_prot_SH3-like_sf"/>
</dbReference>
<dbReference type="Pfam" id="PF11942">
    <property type="entry name" value="Spt5_N"/>
    <property type="match status" value="1"/>
</dbReference>
<evidence type="ECO:0000256" key="6">
    <source>
        <dbReference type="ARBA" id="ARBA00023242"/>
    </source>
</evidence>
<evidence type="ECO:0000256" key="3">
    <source>
        <dbReference type="ARBA" id="ARBA00020181"/>
    </source>
</evidence>
<dbReference type="Pfam" id="PF23042">
    <property type="entry name" value="KOW1_SPT5"/>
    <property type="match status" value="1"/>
</dbReference>
<feature type="compositionally biased region" description="Acidic residues" evidence="7">
    <location>
        <begin position="104"/>
        <end position="129"/>
    </location>
</feature>
<dbReference type="CDD" id="cd06081">
    <property type="entry name" value="KOW_Spt5_1"/>
    <property type="match status" value="1"/>
</dbReference>
<evidence type="ECO:0000256" key="4">
    <source>
        <dbReference type="ARBA" id="ARBA00021370"/>
    </source>
</evidence>
<evidence type="ECO:0000256" key="5">
    <source>
        <dbReference type="ARBA" id="ARBA00023163"/>
    </source>
</evidence>
<keyword evidence="5" id="KW-0804">Transcription</keyword>
<keyword evidence="10" id="KW-1185">Reference proteome</keyword>
<dbReference type="GO" id="GO:0003729">
    <property type="term" value="F:mRNA binding"/>
    <property type="evidence" value="ECO:0007669"/>
    <property type="project" value="TreeGrafter"/>
</dbReference>